<comment type="caution">
    <text evidence="1">The sequence shown here is derived from an EMBL/GenBank/DDBJ whole genome shotgun (WGS) entry which is preliminary data.</text>
</comment>
<protein>
    <submittedName>
        <fullName evidence="1">Uncharacterized protein</fullName>
    </submittedName>
</protein>
<proteinExistence type="predicted"/>
<sequence>AAIEKFVNVQLLVLGMLQLTAKAYPARVKAKASCWLRTVTSNTPSEFVTRIALIKVITANLYGIGKDWITQLIRQKQKSPKNKGGYRNVA</sequence>
<evidence type="ECO:0000313" key="1">
    <source>
        <dbReference type="EMBL" id="GAG18775.1"/>
    </source>
</evidence>
<dbReference type="AlphaFoldDB" id="X0VKH9"/>
<dbReference type="EMBL" id="BARS01038102">
    <property type="protein sequence ID" value="GAG18775.1"/>
    <property type="molecule type" value="Genomic_DNA"/>
</dbReference>
<organism evidence="1">
    <name type="scientific">marine sediment metagenome</name>
    <dbReference type="NCBI Taxonomy" id="412755"/>
    <lineage>
        <taxon>unclassified sequences</taxon>
        <taxon>metagenomes</taxon>
        <taxon>ecological metagenomes</taxon>
    </lineage>
</organism>
<name>X0VKH9_9ZZZZ</name>
<feature type="non-terminal residue" evidence="1">
    <location>
        <position position="1"/>
    </location>
</feature>
<reference evidence="1" key="1">
    <citation type="journal article" date="2014" name="Front. Microbiol.">
        <title>High frequency of phylogenetically diverse reductive dehalogenase-homologous genes in deep subseafloor sedimentary metagenomes.</title>
        <authorList>
            <person name="Kawai M."/>
            <person name="Futagami T."/>
            <person name="Toyoda A."/>
            <person name="Takaki Y."/>
            <person name="Nishi S."/>
            <person name="Hori S."/>
            <person name="Arai W."/>
            <person name="Tsubouchi T."/>
            <person name="Morono Y."/>
            <person name="Uchiyama I."/>
            <person name="Ito T."/>
            <person name="Fujiyama A."/>
            <person name="Inagaki F."/>
            <person name="Takami H."/>
        </authorList>
    </citation>
    <scope>NUCLEOTIDE SEQUENCE</scope>
    <source>
        <strain evidence="1">Expedition CK06-06</strain>
    </source>
</reference>
<accession>X0VKH9</accession>
<gene>
    <name evidence="1" type="ORF">S01H1_58333</name>
</gene>